<dbReference type="OrthoDB" id="2157530at2759"/>
<keyword evidence="3" id="KW-1185">Reference proteome</keyword>
<dbReference type="AlphaFoldDB" id="A0A428Q0B4"/>
<proteinExistence type="predicted"/>
<evidence type="ECO:0000313" key="3">
    <source>
        <dbReference type="Proteomes" id="UP000288168"/>
    </source>
</evidence>
<dbReference type="Pfam" id="PF26639">
    <property type="entry name" value="Het-6_barrel"/>
    <property type="match status" value="1"/>
</dbReference>
<evidence type="ECO:0000313" key="2">
    <source>
        <dbReference type="EMBL" id="RSL58747.1"/>
    </source>
</evidence>
<reference evidence="2 3" key="1">
    <citation type="submission" date="2017-06" db="EMBL/GenBank/DDBJ databases">
        <title>Comparative genomic analysis of Ambrosia Fusariam Clade fungi.</title>
        <authorList>
            <person name="Stajich J.E."/>
            <person name="Carrillo J."/>
            <person name="Kijimoto T."/>
            <person name="Eskalen A."/>
            <person name="O'Donnell K."/>
            <person name="Kasson M."/>
        </authorList>
    </citation>
    <scope>NUCLEOTIDE SEQUENCE [LARGE SCALE GENOMIC DNA]</scope>
    <source>
        <strain evidence="2 3">NRRL62584</strain>
    </source>
</reference>
<dbReference type="InterPro" id="IPR010730">
    <property type="entry name" value="HET"/>
</dbReference>
<organism evidence="2 3">
    <name type="scientific">Fusarium duplospermum</name>
    <dbReference type="NCBI Taxonomy" id="1325734"/>
    <lineage>
        <taxon>Eukaryota</taxon>
        <taxon>Fungi</taxon>
        <taxon>Dikarya</taxon>
        <taxon>Ascomycota</taxon>
        <taxon>Pezizomycotina</taxon>
        <taxon>Sordariomycetes</taxon>
        <taxon>Hypocreomycetidae</taxon>
        <taxon>Hypocreales</taxon>
        <taxon>Nectriaceae</taxon>
        <taxon>Fusarium</taxon>
        <taxon>Fusarium solani species complex</taxon>
    </lineage>
</organism>
<gene>
    <name evidence="2" type="ORF">CEP54_007648</name>
</gene>
<evidence type="ECO:0000259" key="1">
    <source>
        <dbReference type="Pfam" id="PF06985"/>
    </source>
</evidence>
<protein>
    <recommendedName>
        <fullName evidence="1">Heterokaryon incompatibility domain-containing protein</fullName>
    </recommendedName>
</protein>
<dbReference type="Pfam" id="PF06985">
    <property type="entry name" value="HET"/>
    <property type="match status" value="1"/>
</dbReference>
<dbReference type="PANTHER" id="PTHR24148">
    <property type="entry name" value="ANKYRIN REPEAT DOMAIN-CONTAINING PROTEIN 39 HOMOLOG-RELATED"/>
    <property type="match status" value="1"/>
</dbReference>
<dbReference type="InterPro" id="IPR052895">
    <property type="entry name" value="HetReg/Transcr_Mod"/>
</dbReference>
<sequence length="789" mass="89013">MPSVATNSPTTNHGSIYYHHQLQHGKKEIRLLQIQPGQHESPVQICFLIADLDKRPHECYHALSYCWGQGPAEVAVQVEGKEMMVTETLHHALLSLRQSDEKFVCWVDAISIDQDSAQEKAHQVPLMREIYSLACHVIIWLGDATENMIVALEFLKLEEITSSKGPLQSDVALFDFLDDPPDSRDLLDTGLIALFKNPWFTRTWVLQEAALPRREPYFLCGSHIITWRCMCSVRAVVDAFLRKQHNRNNCIIHQSSIDRAALIDAFDSWNHHRIEAMRLRAQERPRGQPMSLLLFLSGYAQATKRSDRVYGLLGLVSEAFLDGLPIDYDETPQDTFRRAMRSMLAEEGPRCLMIKEQELLECRCQSECSCRFDPSSASGASWIPDLTKNLRDCPHRPLYMGPFDVCPGVAPTVRINGYSLFVRGLLLDSVAHTRSTSLPRDFRHPSESHEATWMSLLPLVQFLSAHARVVSHHEPHFRGEGWCSECCPQKSRLEHLEDVANRLKELAIESSRLLGTPNGADEESQPALSPTTAALDEILEAEESDQDMEILDDEDPENEFSGFEATRSLLFSHSEDLVDEFDKCGLYRSPTQPPTDFWEAACRTLLTDGGLPCASPWQQSDNDKILLALHWESLDLKLEELHGKNREDSASTTGRRQRVSKTCQTSISRALGALIDDLGLYSVFEGLKHDTKHALTLRNVFVTEKGWMGLGPRFVQPGDIVAVLFGADIPYILRPVEDHYILVGECYVHGIMDGELMDELPDTLLQRPSGAGFTTKHGGHITLQDFEIR</sequence>
<dbReference type="Proteomes" id="UP000288168">
    <property type="component" value="Unassembled WGS sequence"/>
</dbReference>
<dbReference type="EMBL" id="NKCI01000071">
    <property type="protein sequence ID" value="RSL58747.1"/>
    <property type="molecule type" value="Genomic_DNA"/>
</dbReference>
<comment type="caution">
    <text evidence="2">The sequence shown here is derived from an EMBL/GenBank/DDBJ whole genome shotgun (WGS) entry which is preliminary data.</text>
</comment>
<accession>A0A428Q0B4</accession>
<name>A0A428Q0B4_9HYPO</name>
<feature type="domain" description="Heterokaryon incompatibility" evidence="1">
    <location>
        <begin position="60"/>
        <end position="208"/>
    </location>
</feature>
<dbReference type="PANTHER" id="PTHR24148:SF64">
    <property type="entry name" value="HETEROKARYON INCOMPATIBILITY DOMAIN-CONTAINING PROTEIN"/>
    <property type="match status" value="1"/>
</dbReference>